<dbReference type="GO" id="GO:0006508">
    <property type="term" value="P:proteolysis"/>
    <property type="evidence" value="ECO:0007669"/>
    <property type="project" value="InterPro"/>
</dbReference>
<keyword evidence="3" id="KW-1185">Reference proteome</keyword>
<dbReference type="RefSeq" id="WP_070970049.1">
    <property type="nucleotide sequence ID" value="NZ_CP017603.1"/>
</dbReference>
<reference evidence="2 4" key="2">
    <citation type="submission" date="2017-03" db="EMBL/GenBank/DDBJ databases">
        <title>Complete sequence of Clostridium formicaceticum DSM 92.</title>
        <authorList>
            <person name="Poehlein A."/>
            <person name="Karl M."/>
            <person name="Bengelsdorf F.R."/>
            <person name="Duerre P."/>
            <person name="Daniel R."/>
        </authorList>
    </citation>
    <scope>NUCLEOTIDE SEQUENCE [LARGE SCALE GENOMIC DNA]</scope>
    <source>
        <strain evidence="2 4">DSM 92</strain>
    </source>
</reference>
<dbReference type="GO" id="GO:0004176">
    <property type="term" value="F:ATP-dependent peptidase activity"/>
    <property type="evidence" value="ECO:0007669"/>
    <property type="project" value="InterPro"/>
</dbReference>
<gene>
    <name evidence="1" type="ORF">BJL90_15650</name>
    <name evidence="2" type="ORF">CLFO_20730</name>
</gene>
<evidence type="ECO:0000313" key="3">
    <source>
        <dbReference type="Proteomes" id="UP000177894"/>
    </source>
</evidence>
<dbReference type="AlphaFoldDB" id="A0AAC9WG93"/>
<dbReference type="Gene3D" id="1.20.58.760">
    <property type="entry name" value="Peptidase M41"/>
    <property type="match status" value="1"/>
</dbReference>
<dbReference type="KEGG" id="cfm:BJL90_15650"/>
<dbReference type="SUPFAM" id="SSF140990">
    <property type="entry name" value="FtsH protease domain-like"/>
    <property type="match status" value="1"/>
</dbReference>
<protein>
    <submittedName>
        <fullName evidence="2">Uncharacterized protein</fullName>
    </submittedName>
</protein>
<name>A0AAC9WG93_9CLOT</name>
<sequence>MLELPIKEVNIIDNGNTGGQVLLDMPNILKASQIKNMVMVKYAGFITERILNGEASDGCMGYATSDMDSANILLRKYVILTDDSISFTGYEDEYIKNKCIELSKLWGKEVEVLLSENENEVKEIAEQLIEKKVIKVA</sequence>
<reference evidence="1 3" key="1">
    <citation type="submission" date="2016-10" db="EMBL/GenBank/DDBJ databases">
        <title>Complete Genome Sequence of Acetogen Clostridium formicoaceticum ATCC 27076.</title>
        <authorList>
            <person name="Bao T."/>
            <person name="Cheng C."/>
            <person name="Zhao J."/>
            <person name="Yang S.-T."/>
            <person name="Wang J."/>
            <person name="Wang M."/>
        </authorList>
    </citation>
    <scope>NUCLEOTIDE SEQUENCE [LARGE SCALE GENOMIC DNA]</scope>
    <source>
        <strain evidence="1 3">ATCC 27076</strain>
    </source>
</reference>
<dbReference type="Proteomes" id="UP000192478">
    <property type="component" value="Chromosome"/>
</dbReference>
<organism evidence="2 4">
    <name type="scientific">Clostridium formicaceticum</name>
    <dbReference type="NCBI Taxonomy" id="1497"/>
    <lineage>
        <taxon>Bacteria</taxon>
        <taxon>Bacillati</taxon>
        <taxon>Bacillota</taxon>
        <taxon>Clostridia</taxon>
        <taxon>Eubacteriales</taxon>
        <taxon>Clostridiaceae</taxon>
        <taxon>Clostridium</taxon>
    </lineage>
</organism>
<dbReference type="EMBL" id="CP020559">
    <property type="protein sequence ID" value="ARE87673.1"/>
    <property type="molecule type" value="Genomic_DNA"/>
</dbReference>
<evidence type="ECO:0000313" key="2">
    <source>
        <dbReference type="EMBL" id="ARE87673.1"/>
    </source>
</evidence>
<dbReference type="Proteomes" id="UP000177894">
    <property type="component" value="Chromosome"/>
</dbReference>
<proteinExistence type="predicted"/>
<evidence type="ECO:0000313" key="4">
    <source>
        <dbReference type="Proteomes" id="UP000192478"/>
    </source>
</evidence>
<dbReference type="EMBL" id="CP017603">
    <property type="protein sequence ID" value="AOY77156.1"/>
    <property type="molecule type" value="Genomic_DNA"/>
</dbReference>
<dbReference type="GO" id="GO:0005524">
    <property type="term" value="F:ATP binding"/>
    <property type="evidence" value="ECO:0007669"/>
    <property type="project" value="InterPro"/>
</dbReference>
<evidence type="ECO:0000313" key="1">
    <source>
        <dbReference type="EMBL" id="AOY77156.1"/>
    </source>
</evidence>
<accession>A0AAC9WG93</accession>
<dbReference type="InterPro" id="IPR037219">
    <property type="entry name" value="Peptidase_M41-like"/>
</dbReference>
<dbReference type="GO" id="GO:0004222">
    <property type="term" value="F:metalloendopeptidase activity"/>
    <property type="evidence" value="ECO:0007669"/>
    <property type="project" value="InterPro"/>
</dbReference>